<protein>
    <submittedName>
        <fullName evidence="2">Asp23/Gls24 family envelope stress response protein</fullName>
    </submittedName>
</protein>
<comment type="similarity">
    <text evidence="1">Belongs to the asp23 family.</text>
</comment>
<evidence type="ECO:0000313" key="2">
    <source>
        <dbReference type="EMBL" id="MCM2437398.1"/>
    </source>
</evidence>
<dbReference type="Pfam" id="PF03780">
    <property type="entry name" value="Asp23"/>
    <property type="match status" value="1"/>
</dbReference>
<comment type="caution">
    <text evidence="2">The sequence shown here is derived from an EMBL/GenBank/DDBJ whole genome shotgun (WGS) entry which is preliminary data.</text>
</comment>
<dbReference type="PANTHER" id="PTHR34297:SF1">
    <property type="entry name" value="ASP23_GLS24 FAMILY ENVELOPE STRESS RESPONSE PROTEIN"/>
    <property type="match status" value="1"/>
</dbReference>
<name>A0ABT0VHT7_9LACO</name>
<dbReference type="Proteomes" id="UP001057481">
    <property type="component" value="Unassembled WGS sequence"/>
</dbReference>
<organism evidence="2 3">
    <name type="scientific">Periweissella beninensis</name>
    <dbReference type="NCBI Taxonomy" id="504936"/>
    <lineage>
        <taxon>Bacteria</taxon>
        <taxon>Bacillati</taxon>
        <taxon>Bacillota</taxon>
        <taxon>Bacilli</taxon>
        <taxon>Lactobacillales</taxon>
        <taxon>Lactobacillaceae</taxon>
        <taxon>Periweissella</taxon>
    </lineage>
</organism>
<keyword evidence="3" id="KW-1185">Reference proteome</keyword>
<evidence type="ECO:0000313" key="3">
    <source>
        <dbReference type="Proteomes" id="UP001057481"/>
    </source>
</evidence>
<sequence>MAEETNIVLTNDNAVLGKTEVNPNVLEVIAGIAANEVDGVFRMHGSIGNQVSELFGRVEHGKGVKLVVNDDTLVFDVYVYLNYGVSVPKVALNIQEHIKSQISAMTELTITEINVHVEGVIPEKMTKESKVDINNLFPDDIEEAGEK</sequence>
<evidence type="ECO:0000256" key="1">
    <source>
        <dbReference type="ARBA" id="ARBA00005721"/>
    </source>
</evidence>
<dbReference type="PANTHER" id="PTHR34297">
    <property type="entry name" value="HYPOTHETICAL CYTOSOLIC PROTEIN-RELATED"/>
    <property type="match status" value="1"/>
</dbReference>
<accession>A0ABT0VHT7</accession>
<dbReference type="RefSeq" id="WP_205143463.1">
    <property type="nucleotide sequence ID" value="NZ_JAFBDN010000006.1"/>
</dbReference>
<proteinExistence type="inferred from homology"/>
<dbReference type="InterPro" id="IPR005531">
    <property type="entry name" value="Asp23"/>
</dbReference>
<gene>
    <name evidence="2" type="ORF">KAK10_05685</name>
</gene>
<reference evidence="2" key="1">
    <citation type="submission" date="2021-04" db="EMBL/GenBank/DDBJ databases">
        <title>Taxonomic assessment of Weissella genus.</title>
        <authorList>
            <person name="Fanelli F."/>
            <person name="Chieffi D."/>
            <person name="Dell'Aquila A."/>
            <person name="Gyu-Sung C."/>
            <person name="Franz C.M.A.P."/>
            <person name="Fusco V."/>
        </authorList>
    </citation>
    <scope>NUCLEOTIDE SEQUENCE</scope>
    <source>
        <strain evidence="2">LMG 25373</strain>
    </source>
</reference>
<dbReference type="EMBL" id="JAGMVS010000063">
    <property type="protein sequence ID" value="MCM2437398.1"/>
    <property type="molecule type" value="Genomic_DNA"/>
</dbReference>